<organism evidence="1 2">
    <name type="scientific">Naganishia onofrii</name>
    <dbReference type="NCBI Taxonomy" id="1851511"/>
    <lineage>
        <taxon>Eukaryota</taxon>
        <taxon>Fungi</taxon>
        <taxon>Dikarya</taxon>
        <taxon>Basidiomycota</taxon>
        <taxon>Agaricomycotina</taxon>
        <taxon>Tremellomycetes</taxon>
        <taxon>Filobasidiales</taxon>
        <taxon>Filobasidiaceae</taxon>
        <taxon>Naganishia</taxon>
    </lineage>
</organism>
<evidence type="ECO:0000313" key="1">
    <source>
        <dbReference type="EMBL" id="KAJ9116264.1"/>
    </source>
</evidence>
<reference evidence="1" key="1">
    <citation type="submission" date="2023-04" db="EMBL/GenBank/DDBJ databases">
        <title>Draft Genome sequencing of Naganishia species isolated from polar environments using Oxford Nanopore Technology.</title>
        <authorList>
            <person name="Leo P."/>
            <person name="Venkateswaran K."/>
        </authorList>
    </citation>
    <scope>NUCLEOTIDE SEQUENCE</scope>
    <source>
        <strain evidence="1">DBVPG 5303</strain>
    </source>
</reference>
<sequence>MQQQQQRNTTSSPSASTASSSSAGTASSDKDRQNRARIQAYYVTHEPFQVAQLQKEQRERERHEIEAAVAAARAEEAEIGVTERDGERKRTQGRLQEGEAVPESTINLGEQQPQTTQHPLQQVPPPFVLPDTTPRSDLHLQTQAQAQAPHIAAVGLPLIVSSSAESNEAPQVVNAPDHDHDHDHDHDQAAVPTTKESPSPRSNGSNSGAGSASSAGSAGVQNKDQAASNKTTSSADSNTGPISGGGGGGKLGGLLSNWAPGASAALKRPLAMQRSLSGLFGMRSPGVAVAESGRNEEHESQSLSQVGGAAAATGRKMSRGSMTSDESSLLLLDEAGKSGVVYHRGQRNGREVDEAGGAGGSSAWNAGERRRRLPNGASGIVLHKDLWKLDQMSETCDLPECSTVFSFTNRRHHCRMCGQIFCTPHASFALDLWYPPTGTSEEGLRSGMTSRRGSADGGGEQQQHQEGVSRSPTTTTTTAANEANELTAGLLRLPARRNTAKDGGVVKPSRVCVDCYDRVWNPDKFAAREKTRRAVHDGASGLSTADTANDSDSQASHSGFSLLLDSKAAVHNLNERVLQRSRSSQGTGRRMFSAPTSPASTSPTHQGNALDGAMVGLALGDGSVSSLSRAGSRSSSLAPPGARQNRRLARNASAHGALSMPPLRPGSACDSITPRPMFSPTAEALNIHAQQRSSLSPNASAAGGNGYFPAMPPPSKPFLPGEEPNQHVNGVLSNYPLAYKPAPPSGSTVTSPFTSRPPSSADLSGMARRGQGAGRQGLASHMRIDLPNGSGYAFDDHLSSKASSARLLTPEREWVPGAWGYAKETFDPDVESETEDEEDGDAREVDLTAKRAKSRLIVDGDIRLKTRAGDLRESTAAGGPTTTAHVQSSSGTRLMPWSTF</sequence>
<comment type="caution">
    <text evidence="1">The sequence shown here is derived from an EMBL/GenBank/DDBJ whole genome shotgun (WGS) entry which is preliminary data.</text>
</comment>
<dbReference type="EMBL" id="JASBWV010000038">
    <property type="protein sequence ID" value="KAJ9116264.1"/>
    <property type="molecule type" value="Genomic_DNA"/>
</dbReference>
<protein>
    <submittedName>
        <fullName evidence="1">Uncharacterized protein</fullName>
    </submittedName>
</protein>
<name>A0ACC2WYS8_9TREE</name>
<evidence type="ECO:0000313" key="2">
    <source>
        <dbReference type="Proteomes" id="UP001234202"/>
    </source>
</evidence>
<proteinExistence type="predicted"/>
<accession>A0ACC2WYS8</accession>
<keyword evidence="2" id="KW-1185">Reference proteome</keyword>
<dbReference type="Proteomes" id="UP001234202">
    <property type="component" value="Unassembled WGS sequence"/>
</dbReference>
<gene>
    <name evidence="1" type="ORF">QFC24_006781</name>
</gene>